<reference evidence="1" key="1">
    <citation type="journal article" date="2014" name="Front. Microbiol.">
        <title>High frequency of phylogenetically diverse reductive dehalogenase-homologous genes in deep subseafloor sedimentary metagenomes.</title>
        <authorList>
            <person name="Kawai M."/>
            <person name="Futagami T."/>
            <person name="Toyoda A."/>
            <person name="Takaki Y."/>
            <person name="Nishi S."/>
            <person name="Hori S."/>
            <person name="Arai W."/>
            <person name="Tsubouchi T."/>
            <person name="Morono Y."/>
            <person name="Uchiyama I."/>
            <person name="Ito T."/>
            <person name="Fujiyama A."/>
            <person name="Inagaki F."/>
            <person name="Takami H."/>
        </authorList>
    </citation>
    <scope>NUCLEOTIDE SEQUENCE</scope>
    <source>
        <strain evidence="1">Expedition CK06-06</strain>
    </source>
</reference>
<protein>
    <recommendedName>
        <fullName evidence="2">Pterin-binding domain-containing protein</fullName>
    </recommendedName>
</protein>
<dbReference type="EMBL" id="BARW01004936">
    <property type="protein sequence ID" value="GAI68170.1"/>
    <property type="molecule type" value="Genomic_DNA"/>
</dbReference>
<sequence length="103" mass="11522">CKSTVGLSNISNGTPTALRPYLNRTYLVMLMRYGLYSAIVDAFDAELIKIAKGEMPQIVDLVHRVMDGDKPDLTSLGEEEIKYVKTVRVLTGESLYSHSWLDV</sequence>
<organism evidence="1">
    <name type="scientific">marine sediment metagenome</name>
    <dbReference type="NCBI Taxonomy" id="412755"/>
    <lineage>
        <taxon>unclassified sequences</taxon>
        <taxon>metagenomes</taxon>
        <taxon>ecological metagenomes</taxon>
    </lineage>
</organism>
<evidence type="ECO:0008006" key="2">
    <source>
        <dbReference type="Google" id="ProtNLM"/>
    </source>
</evidence>
<proteinExistence type="predicted"/>
<evidence type="ECO:0000313" key="1">
    <source>
        <dbReference type="EMBL" id="GAI68170.1"/>
    </source>
</evidence>
<dbReference type="InterPro" id="IPR011005">
    <property type="entry name" value="Dihydropteroate_synth-like_sf"/>
</dbReference>
<dbReference type="Gene3D" id="3.20.20.20">
    <property type="entry name" value="Dihydropteroate synthase-like"/>
    <property type="match status" value="1"/>
</dbReference>
<dbReference type="SUPFAM" id="SSF51717">
    <property type="entry name" value="Dihydropteroate synthetase-like"/>
    <property type="match status" value="1"/>
</dbReference>
<comment type="caution">
    <text evidence="1">The sequence shown here is derived from an EMBL/GenBank/DDBJ whole genome shotgun (WGS) entry which is preliminary data.</text>
</comment>
<accession>X1RY92</accession>
<feature type="non-terminal residue" evidence="1">
    <location>
        <position position="1"/>
    </location>
</feature>
<gene>
    <name evidence="1" type="ORF">S12H4_11141</name>
</gene>
<dbReference type="AlphaFoldDB" id="X1RY92"/>
<name>X1RY92_9ZZZZ</name>